<feature type="transmembrane region" description="Helical" evidence="10">
    <location>
        <begin position="187"/>
        <end position="208"/>
    </location>
</feature>
<evidence type="ECO:0000256" key="6">
    <source>
        <dbReference type="ARBA" id="ARBA00023136"/>
    </source>
</evidence>
<dbReference type="PANTHER" id="PTHR45695:SF15">
    <property type="entry name" value="OPSIN RH2"/>
    <property type="match status" value="1"/>
</dbReference>
<evidence type="ECO:0000256" key="9">
    <source>
        <dbReference type="RuleBase" id="RU000688"/>
    </source>
</evidence>
<comment type="subcellular location">
    <subcellularLocation>
        <location evidence="1">Membrane</location>
        <topology evidence="1">Multi-pass membrane protein</topology>
    </subcellularLocation>
</comment>
<feature type="transmembrane region" description="Helical" evidence="10">
    <location>
        <begin position="145"/>
        <end position="167"/>
    </location>
</feature>
<dbReference type="Proteomes" id="UP000276133">
    <property type="component" value="Unassembled WGS sequence"/>
</dbReference>
<evidence type="ECO:0000256" key="1">
    <source>
        <dbReference type="ARBA" id="ARBA00004141"/>
    </source>
</evidence>
<evidence type="ECO:0000256" key="3">
    <source>
        <dbReference type="ARBA" id="ARBA00022692"/>
    </source>
</evidence>
<dbReference type="Gene3D" id="1.20.1070.10">
    <property type="entry name" value="Rhodopsin 7-helix transmembrane proteins"/>
    <property type="match status" value="1"/>
</dbReference>
<evidence type="ECO:0000256" key="2">
    <source>
        <dbReference type="ARBA" id="ARBA00010663"/>
    </source>
</evidence>
<keyword evidence="13" id="KW-1185">Reference proteome</keyword>
<dbReference type="SMART" id="SM01381">
    <property type="entry name" value="7TM_GPCR_Srsx"/>
    <property type="match status" value="1"/>
</dbReference>
<gene>
    <name evidence="12" type="ORF">BpHYR1_028946</name>
</gene>
<dbReference type="SUPFAM" id="SSF81321">
    <property type="entry name" value="Family A G protein-coupled receptor-like"/>
    <property type="match status" value="1"/>
</dbReference>
<organism evidence="12 13">
    <name type="scientific">Brachionus plicatilis</name>
    <name type="common">Marine rotifer</name>
    <name type="synonym">Brachionus muelleri</name>
    <dbReference type="NCBI Taxonomy" id="10195"/>
    <lineage>
        <taxon>Eukaryota</taxon>
        <taxon>Metazoa</taxon>
        <taxon>Spiralia</taxon>
        <taxon>Gnathifera</taxon>
        <taxon>Rotifera</taxon>
        <taxon>Eurotatoria</taxon>
        <taxon>Monogononta</taxon>
        <taxon>Pseudotrocha</taxon>
        <taxon>Ploima</taxon>
        <taxon>Brachionidae</taxon>
        <taxon>Brachionus</taxon>
    </lineage>
</organism>
<evidence type="ECO:0000256" key="5">
    <source>
        <dbReference type="ARBA" id="ARBA00023040"/>
    </source>
</evidence>
<sequence length="433" mass="50472">MTWYQNNSLNESINHLTEPINYSLNLFEWCLLFISIAIFIIGIIGNLLVVIVVLKNSQMRTITNIFIVNLAIGDFFVILICLPPTMINDLSGTWWFGKTMCKIIPYVQYISVCISVLTLTSISYERYYAIVYPLKFKASKFRAKIIILIIWTFAILINLPHPIVITMKRDTNIFYCYPTWEQIYQNIFDLTIFLILYILPMALIFYTYSRVLKVLWRLDKSIAWNENDEKKSLTKSNAQKSAFRSYSFRSKTNIDDISITVASGSSNARSKMKNQLIARRKAAKMLIIVATMFGVCYLPIHLLNILRFTGSNLLENALGAYANVIFQIAHCLVYLNSCINPLIYHVMSDNFRKEFSKILFCKKSKSYFINYSEYRHNDLQLKYIHELKNHTTMQKNLNEYDHNLKMLRIARKTNLFNNVLNQSFKSDGSKNNS</sequence>
<evidence type="ECO:0000256" key="7">
    <source>
        <dbReference type="ARBA" id="ARBA00023170"/>
    </source>
</evidence>
<dbReference type="PROSITE" id="PS00237">
    <property type="entry name" value="G_PROTEIN_RECEP_F1_1"/>
    <property type="match status" value="1"/>
</dbReference>
<dbReference type="OrthoDB" id="5987936at2759"/>
<dbReference type="STRING" id="10195.A0A3M7PSD2"/>
<name>A0A3M7PSD2_BRAPC</name>
<dbReference type="PROSITE" id="PS50262">
    <property type="entry name" value="G_PROTEIN_RECEP_F1_2"/>
    <property type="match status" value="1"/>
</dbReference>
<keyword evidence="4 10" id="KW-1133">Transmembrane helix</keyword>
<feature type="transmembrane region" description="Helical" evidence="10">
    <location>
        <begin position="66"/>
        <end position="86"/>
    </location>
</feature>
<dbReference type="AlphaFoldDB" id="A0A3M7PSD2"/>
<dbReference type="Pfam" id="PF00001">
    <property type="entry name" value="7tm_1"/>
    <property type="match status" value="1"/>
</dbReference>
<dbReference type="InterPro" id="IPR017452">
    <property type="entry name" value="GPCR_Rhodpsn_7TM"/>
</dbReference>
<evidence type="ECO:0000256" key="4">
    <source>
        <dbReference type="ARBA" id="ARBA00022989"/>
    </source>
</evidence>
<feature type="transmembrane region" description="Helical" evidence="10">
    <location>
        <begin position="282"/>
        <end position="300"/>
    </location>
</feature>
<feature type="domain" description="G-protein coupled receptors family 1 profile" evidence="11">
    <location>
        <begin position="45"/>
        <end position="344"/>
    </location>
</feature>
<keyword evidence="8 9" id="KW-0807">Transducer</keyword>
<evidence type="ECO:0000313" key="13">
    <source>
        <dbReference type="Proteomes" id="UP000276133"/>
    </source>
</evidence>
<comment type="similarity">
    <text evidence="2 9">Belongs to the G-protein coupled receptor 1 family.</text>
</comment>
<evidence type="ECO:0000259" key="11">
    <source>
        <dbReference type="PROSITE" id="PS50262"/>
    </source>
</evidence>
<evidence type="ECO:0000256" key="8">
    <source>
        <dbReference type="ARBA" id="ARBA00023224"/>
    </source>
</evidence>
<evidence type="ECO:0000256" key="10">
    <source>
        <dbReference type="SAM" id="Phobius"/>
    </source>
</evidence>
<dbReference type="GO" id="GO:0004983">
    <property type="term" value="F:neuropeptide Y receptor activity"/>
    <property type="evidence" value="ECO:0007669"/>
    <property type="project" value="InterPro"/>
</dbReference>
<dbReference type="PANTHER" id="PTHR45695">
    <property type="entry name" value="LEUCOKININ RECEPTOR-RELATED"/>
    <property type="match status" value="1"/>
</dbReference>
<keyword evidence="6 10" id="KW-0472">Membrane</keyword>
<keyword evidence="5 9" id="KW-0297">G-protein coupled receptor</keyword>
<dbReference type="InterPro" id="IPR000276">
    <property type="entry name" value="GPCR_Rhodpsn"/>
</dbReference>
<dbReference type="PRINTS" id="PR01012">
    <property type="entry name" value="NRPEPTIDEYR"/>
</dbReference>
<evidence type="ECO:0000313" key="12">
    <source>
        <dbReference type="EMBL" id="RNA01558.1"/>
    </source>
</evidence>
<dbReference type="GO" id="GO:0005886">
    <property type="term" value="C:plasma membrane"/>
    <property type="evidence" value="ECO:0007669"/>
    <property type="project" value="TreeGrafter"/>
</dbReference>
<protein>
    <submittedName>
        <fullName evidence="12">Orexin receptor type 2-like</fullName>
    </submittedName>
</protein>
<dbReference type="InterPro" id="IPR000611">
    <property type="entry name" value="NPY_rcpt"/>
</dbReference>
<proteinExistence type="inferred from homology"/>
<comment type="caution">
    <text evidence="12">The sequence shown here is derived from an EMBL/GenBank/DDBJ whole genome shotgun (WGS) entry which is preliminary data.</text>
</comment>
<reference evidence="12 13" key="1">
    <citation type="journal article" date="2018" name="Sci. Rep.">
        <title>Genomic signatures of local adaptation to the degree of environmental predictability in rotifers.</title>
        <authorList>
            <person name="Franch-Gras L."/>
            <person name="Hahn C."/>
            <person name="Garcia-Roger E.M."/>
            <person name="Carmona M.J."/>
            <person name="Serra M."/>
            <person name="Gomez A."/>
        </authorList>
    </citation>
    <scope>NUCLEOTIDE SEQUENCE [LARGE SCALE GENOMIC DNA]</scope>
    <source>
        <strain evidence="12">HYR1</strain>
    </source>
</reference>
<feature type="transmembrane region" description="Helical" evidence="10">
    <location>
        <begin position="26"/>
        <end position="54"/>
    </location>
</feature>
<keyword evidence="3 9" id="KW-0812">Transmembrane</keyword>
<keyword evidence="7 9" id="KW-0675">Receptor</keyword>
<feature type="transmembrane region" description="Helical" evidence="10">
    <location>
        <begin position="106"/>
        <end position="124"/>
    </location>
</feature>
<feature type="non-terminal residue" evidence="12">
    <location>
        <position position="433"/>
    </location>
</feature>
<accession>A0A3M7PSD2</accession>
<dbReference type="PRINTS" id="PR00237">
    <property type="entry name" value="GPCRRHODOPSN"/>
</dbReference>
<dbReference type="EMBL" id="REGN01009270">
    <property type="protein sequence ID" value="RNA01558.1"/>
    <property type="molecule type" value="Genomic_DNA"/>
</dbReference>
<feature type="transmembrane region" description="Helical" evidence="10">
    <location>
        <begin position="320"/>
        <end position="343"/>
    </location>
</feature>